<protein>
    <submittedName>
        <fullName evidence="2">Uncharacterized protein</fullName>
    </submittedName>
</protein>
<feature type="region of interest" description="Disordered" evidence="1">
    <location>
        <begin position="1"/>
        <end position="21"/>
    </location>
</feature>
<feature type="region of interest" description="Disordered" evidence="1">
    <location>
        <begin position="373"/>
        <end position="400"/>
    </location>
</feature>
<proteinExistence type="predicted"/>
<feature type="compositionally biased region" description="Basic and acidic residues" evidence="1">
    <location>
        <begin position="67"/>
        <end position="80"/>
    </location>
</feature>
<evidence type="ECO:0000313" key="2">
    <source>
        <dbReference type="EMBL" id="CAE7179618.1"/>
    </source>
</evidence>
<feature type="compositionally biased region" description="Basic residues" evidence="1">
    <location>
        <begin position="81"/>
        <end position="105"/>
    </location>
</feature>
<name>A0A6S6W524_9PLEO</name>
<dbReference type="EMBL" id="HG992981">
    <property type="protein sequence ID" value="CAE7179618.1"/>
    <property type="molecule type" value="Genomic_DNA"/>
</dbReference>
<evidence type="ECO:0000256" key="1">
    <source>
        <dbReference type="SAM" id="MobiDB-lite"/>
    </source>
</evidence>
<reference evidence="2" key="1">
    <citation type="submission" date="2021-02" db="EMBL/GenBank/DDBJ databases">
        <authorList>
            <person name="Syme A R."/>
            <person name="Syme A R."/>
            <person name="Moolhuijzen P."/>
        </authorList>
    </citation>
    <scope>NUCLEOTIDE SEQUENCE</scope>
    <source>
        <strain evidence="2">W1-1</strain>
    </source>
</reference>
<gene>
    <name evidence="2" type="ORF">PTTW11_06593</name>
</gene>
<organism evidence="2 3">
    <name type="scientific">Pyrenophora teres f. teres</name>
    <dbReference type="NCBI Taxonomy" id="97479"/>
    <lineage>
        <taxon>Eukaryota</taxon>
        <taxon>Fungi</taxon>
        <taxon>Dikarya</taxon>
        <taxon>Ascomycota</taxon>
        <taxon>Pezizomycotina</taxon>
        <taxon>Dothideomycetes</taxon>
        <taxon>Pleosporomycetidae</taxon>
        <taxon>Pleosporales</taxon>
        <taxon>Pleosporineae</taxon>
        <taxon>Pleosporaceae</taxon>
        <taxon>Pyrenophora</taxon>
    </lineage>
</organism>
<dbReference type="AlphaFoldDB" id="A0A6S6W524"/>
<feature type="region of interest" description="Disordered" evidence="1">
    <location>
        <begin position="65"/>
        <end position="108"/>
    </location>
</feature>
<evidence type="ECO:0000313" key="3">
    <source>
        <dbReference type="Proteomes" id="UP000472372"/>
    </source>
</evidence>
<accession>A0A6S6W524</accession>
<dbReference type="Proteomes" id="UP000472372">
    <property type="component" value="Chromosome 5"/>
</dbReference>
<sequence length="464" mass="54258">MEEQPYDEQQHDVEEDNEQDSIMDEDSIWWEWESFYSWASSGFCEYSYSIHPIGFIELPSESAMDAAGRDPEQPFKDFRAARHAHQRTRKYSKRKDSRRKRRGLDKKRPGYGIALKDAYLGIKSREWEDDWETEQAHNTDLEHMDDILAYYRFGKNADIFEQSDGREVVHGEDFGSWARRRIHEMRTIKESRIRNHGSDTCPKPLPNIKQHTVHNTWRPGRINATIPTAPYSNPTQTTLPTTPTDIDAHATLVCVLRPSKFYLAHCRRRNLPPYQHIEGFSWFGEYTWQWHRNASGCWTLGYGDGCEYDGAFPCECSCNGSLTYRCYCDEFKVGTWWEVPAPEEQQACSLIEWVKGELRERMEDDERSFQAQLRKGEEEEDELMRRAEESGSSWEADSGGDEFECEWDHSWEDEYVVCESEGSEDWSVVSGVEQRRFATLKDGGGIDGESNIHLERRLGDEIIW</sequence>